<evidence type="ECO:0000256" key="1">
    <source>
        <dbReference type="ARBA" id="ARBA00004370"/>
    </source>
</evidence>
<reference evidence="8" key="1">
    <citation type="submission" date="2021-03" db="EMBL/GenBank/DDBJ databases">
        <title>Comparative genomics and phylogenomic investigation of the class Geoglossomycetes provide insights into ecological specialization and systematics.</title>
        <authorList>
            <person name="Melie T."/>
            <person name="Pirro S."/>
            <person name="Miller A.N."/>
            <person name="Quandt A."/>
        </authorList>
    </citation>
    <scope>NUCLEOTIDE SEQUENCE</scope>
    <source>
        <strain evidence="8">GBOQ0MN5Z8</strain>
    </source>
</reference>
<dbReference type="EMBL" id="JAGHQL010000109">
    <property type="protein sequence ID" value="KAH0538432.1"/>
    <property type="molecule type" value="Genomic_DNA"/>
</dbReference>
<evidence type="ECO:0000256" key="4">
    <source>
        <dbReference type="ARBA" id="ARBA00023136"/>
    </source>
</evidence>
<feature type="domain" description="Fatty acid hydroxylase" evidence="7">
    <location>
        <begin position="204"/>
        <end position="339"/>
    </location>
</feature>
<sequence>MSNSTAAGGIPPLPSYILSPLPPLIAPIPDKFLTLIFPVVAYWALSLFFHFLDVNDYLPQYRLHTPTELLKRNHVSKRDVIQDVLIQQFIQTVIGILLGMTEPEDVIGKENYDVAVWATRIRTGQRLVPGLLSLVGLNAAGIASNVARSYPILSGFLSGGNYPWLTNAISLSSGDVEIVPAFAAWEVIAAKAIYWVLVPALQFSLAVLFMDTWQYFLHRAMHSNLWLYRTFHSRHHRLYVPYAFGALYNHPFEGFLLDTMGASIAFKFAGLTTRQGMWFFTCSTIKTVDDHCGYALPWDPLQHLTGNNAAYHDIHHQSWGIKANFSQPFFTFWDRILGTTWTGDVSGKYERSRKSAQRAADREVSGTPDVNEPTNGIYDGDSSHQIGITSAKSPLGGLKENLKPSISTSRQSAELREDSESGGPRILADETEDEKEQRIAPRRSPRKKSGNPTPSDVGSLKGLRERVNGSLHGRSGGVLGLESSR</sequence>
<dbReference type="InterPro" id="IPR050307">
    <property type="entry name" value="Sterol_Desaturase_Related"/>
</dbReference>
<evidence type="ECO:0000259" key="7">
    <source>
        <dbReference type="Pfam" id="PF04116"/>
    </source>
</evidence>
<dbReference type="Proteomes" id="UP000698800">
    <property type="component" value="Unassembled WGS sequence"/>
</dbReference>
<dbReference type="AlphaFoldDB" id="A0A9P8I3Z3"/>
<comment type="subcellular location">
    <subcellularLocation>
        <location evidence="1">Membrane</location>
    </subcellularLocation>
</comment>
<organism evidence="8 9">
    <name type="scientific">Glutinoglossum americanum</name>
    <dbReference type="NCBI Taxonomy" id="1670608"/>
    <lineage>
        <taxon>Eukaryota</taxon>
        <taxon>Fungi</taxon>
        <taxon>Dikarya</taxon>
        <taxon>Ascomycota</taxon>
        <taxon>Pezizomycotina</taxon>
        <taxon>Geoglossomycetes</taxon>
        <taxon>Geoglossales</taxon>
        <taxon>Geoglossaceae</taxon>
        <taxon>Glutinoglossum</taxon>
    </lineage>
</organism>
<feature type="transmembrane region" description="Helical" evidence="6">
    <location>
        <begin position="192"/>
        <end position="213"/>
    </location>
</feature>
<dbReference type="GO" id="GO:0008610">
    <property type="term" value="P:lipid biosynthetic process"/>
    <property type="evidence" value="ECO:0007669"/>
    <property type="project" value="InterPro"/>
</dbReference>
<dbReference type="Pfam" id="PF04116">
    <property type="entry name" value="FA_hydroxylase"/>
    <property type="match status" value="1"/>
</dbReference>
<dbReference type="GO" id="GO:0005506">
    <property type="term" value="F:iron ion binding"/>
    <property type="evidence" value="ECO:0007669"/>
    <property type="project" value="InterPro"/>
</dbReference>
<keyword evidence="2 6" id="KW-0812">Transmembrane</keyword>
<keyword evidence="3 6" id="KW-1133">Transmembrane helix</keyword>
<evidence type="ECO:0000313" key="9">
    <source>
        <dbReference type="Proteomes" id="UP000698800"/>
    </source>
</evidence>
<name>A0A9P8I3Z3_9PEZI</name>
<accession>A0A9P8I3Z3</accession>
<protein>
    <recommendedName>
        <fullName evidence="7">Fatty acid hydroxylase domain-containing protein</fullName>
    </recommendedName>
</protein>
<keyword evidence="9" id="KW-1185">Reference proteome</keyword>
<feature type="region of interest" description="Disordered" evidence="5">
    <location>
        <begin position="347"/>
        <end position="485"/>
    </location>
</feature>
<evidence type="ECO:0000256" key="3">
    <source>
        <dbReference type="ARBA" id="ARBA00022989"/>
    </source>
</evidence>
<evidence type="ECO:0000313" key="8">
    <source>
        <dbReference type="EMBL" id="KAH0538432.1"/>
    </source>
</evidence>
<evidence type="ECO:0000256" key="5">
    <source>
        <dbReference type="SAM" id="MobiDB-lite"/>
    </source>
</evidence>
<dbReference type="GO" id="GO:0016491">
    <property type="term" value="F:oxidoreductase activity"/>
    <property type="evidence" value="ECO:0007669"/>
    <property type="project" value="InterPro"/>
</dbReference>
<dbReference type="OrthoDB" id="408954at2759"/>
<gene>
    <name evidence="8" type="ORF">FGG08_004980</name>
</gene>
<feature type="compositionally biased region" description="Basic and acidic residues" evidence="5">
    <location>
        <begin position="347"/>
        <end position="364"/>
    </location>
</feature>
<feature type="compositionally biased region" description="Polar residues" evidence="5">
    <location>
        <begin position="383"/>
        <end position="392"/>
    </location>
</feature>
<evidence type="ECO:0000256" key="2">
    <source>
        <dbReference type="ARBA" id="ARBA00022692"/>
    </source>
</evidence>
<feature type="transmembrane region" description="Helical" evidence="6">
    <location>
        <begin position="32"/>
        <end position="52"/>
    </location>
</feature>
<feature type="compositionally biased region" description="Basic residues" evidence="5">
    <location>
        <begin position="440"/>
        <end position="449"/>
    </location>
</feature>
<dbReference type="PANTHER" id="PTHR11863">
    <property type="entry name" value="STEROL DESATURASE"/>
    <property type="match status" value="1"/>
</dbReference>
<proteinExistence type="predicted"/>
<keyword evidence="4 6" id="KW-0472">Membrane</keyword>
<comment type="caution">
    <text evidence="8">The sequence shown here is derived from an EMBL/GenBank/DDBJ whole genome shotgun (WGS) entry which is preliminary data.</text>
</comment>
<evidence type="ECO:0000256" key="6">
    <source>
        <dbReference type="SAM" id="Phobius"/>
    </source>
</evidence>
<dbReference type="InterPro" id="IPR006694">
    <property type="entry name" value="Fatty_acid_hydroxylase"/>
</dbReference>
<dbReference type="GO" id="GO:0016020">
    <property type="term" value="C:membrane"/>
    <property type="evidence" value="ECO:0007669"/>
    <property type="project" value="UniProtKB-SubCell"/>
</dbReference>